<keyword evidence="2" id="KW-0731">Sigma factor</keyword>
<dbReference type="PRINTS" id="PR00046">
    <property type="entry name" value="SIGMA70FCT"/>
</dbReference>
<dbReference type="NCBIfam" id="TIGR02937">
    <property type="entry name" value="sigma70-ECF"/>
    <property type="match status" value="1"/>
</dbReference>
<keyword evidence="1" id="KW-0805">Transcription regulation</keyword>
<dbReference type="Pfam" id="PF04545">
    <property type="entry name" value="Sigma70_r4"/>
    <property type="match status" value="1"/>
</dbReference>
<proteinExistence type="predicted"/>
<dbReference type="GO" id="GO:0006352">
    <property type="term" value="P:DNA-templated transcription initiation"/>
    <property type="evidence" value="ECO:0007669"/>
    <property type="project" value="InterPro"/>
</dbReference>
<gene>
    <name evidence="6" type="ORF">HDA37_005096</name>
</gene>
<keyword evidence="3" id="KW-0238">DNA-binding</keyword>
<evidence type="ECO:0000256" key="2">
    <source>
        <dbReference type="ARBA" id="ARBA00023082"/>
    </source>
</evidence>
<evidence type="ECO:0000256" key="1">
    <source>
        <dbReference type="ARBA" id="ARBA00023015"/>
    </source>
</evidence>
<comment type="caution">
    <text evidence="6">The sequence shown here is derived from an EMBL/GenBank/DDBJ whole genome shotgun (WGS) entry which is preliminary data.</text>
</comment>
<evidence type="ECO:0000256" key="3">
    <source>
        <dbReference type="ARBA" id="ARBA00023125"/>
    </source>
</evidence>
<feature type="domain" description="RNA polymerase sigma-70" evidence="5">
    <location>
        <begin position="239"/>
        <end position="252"/>
    </location>
</feature>
<evidence type="ECO:0000313" key="7">
    <source>
        <dbReference type="Proteomes" id="UP000549695"/>
    </source>
</evidence>
<dbReference type="InterPro" id="IPR036388">
    <property type="entry name" value="WH-like_DNA-bd_sf"/>
</dbReference>
<dbReference type="InterPro" id="IPR013325">
    <property type="entry name" value="RNA_pol_sigma_r2"/>
</dbReference>
<dbReference type="EMBL" id="JACCCZ010000001">
    <property type="protein sequence ID" value="NYG04811.1"/>
    <property type="molecule type" value="Genomic_DNA"/>
</dbReference>
<dbReference type="InterPro" id="IPR014284">
    <property type="entry name" value="RNA_pol_sigma-70_dom"/>
</dbReference>
<dbReference type="InterPro" id="IPR000943">
    <property type="entry name" value="RNA_pol_sigma70"/>
</dbReference>
<evidence type="ECO:0000313" key="6">
    <source>
        <dbReference type="EMBL" id="NYG04811.1"/>
    </source>
</evidence>
<dbReference type="SUPFAM" id="SSF88659">
    <property type="entry name" value="Sigma3 and sigma4 domains of RNA polymerase sigma factors"/>
    <property type="match status" value="1"/>
</dbReference>
<dbReference type="GO" id="GO:0016987">
    <property type="term" value="F:sigma factor activity"/>
    <property type="evidence" value="ECO:0007669"/>
    <property type="project" value="UniProtKB-KW"/>
</dbReference>
<keyword evidence="7" id="KW-1185">Reference proteome</keyword>
<dbReference type="InterPro" id="IPR007627">
    <property type="entry name" value="RNA_pol_sigma70_r2"/>
</dbReference>
<dbReference type="PANTHER" id="PTHR30603">
    <property type="entry name" value="RNA POLYMERASE SIGMA FACTOR RPO"/>
    <property type="match status" value="1"/>
</dbReference>
<dbReference type="InterPro" id="IPR050239">
    <property type="entry name" value="Sigma-70_RNA_pol_init_factors"/>
</dbReference>
<dbReference type="RefSeq" id="WP_179762456.1">
    <property type="nucleotide sequence ID" value="NZ_BAAAJZ010000004.1"/>
</dbReference>
<name>A0A852WC02_PSEA5</name>
<dbReference type="PROSITE" id="PS00715">
    <property type="entry name" value="SIGMA70_1"/>
    <property type="match status" value="1"/>
</dbReference>
<dbReference type="InterPro" id="IPR013324">
    <property type="entry name" value="RNA_pol_sigma_r3/r4-like"/>
</dbReference>
<dbReference type="CDD" id="cd06171">
    <property type="entry name" value="Sigma70_r4"/>
    <property type="match status" value="1"/>
</dbReference>
<evidence type="ECO:0000256" key="4">
    <source>
        <dbReference type="ARBA" id="ARBA00023163"/>
    </source>
</evidence>
<dbReference type="Pfam" id="PF04542">
    <property type="entry name" value="Sigma70_r2"/>
    <property type="match status" value="1"/>
</dbReference>
<dbReference type="Gene3D" id="1.10.601.10">
    <property type="entry name" value="RNA Polymerase Primary Sigma Factor"/>
    <property type="match status" value="1"/>
</dbReference>
<dbReference type="Gene3D" id="1.10.10.10">
    <property type="entry name" value="Winged helix-like DNA-binding domain superfamily/Winged helix DNA-binding domain"/>
    <property type="match status" value="1"/>
</dbReference>
<dbReference type="GO" id="GO:0003677">
    <property type="term" value="F:DNA binding"/>
    <property type="evidence" value="ECO:0007669"/>
    <property type="project" value="UniProtKB-KW"/>
</dbReference>
<dbReference type="GeneID" id="98054759"/>
<dbReference type="SUPFAM" id="SSF88946">
    <property type="entry name" value="Sigma2 domain of RNA polymerase sigma factors"/>
    <property type="match status" value="1"/>
</dbReference>
<organism evidence="6 7">
    <name type="scientific">Pseudonocardia alni</name>
    <name type="common">Amycolata alni</name>
    <dbReference type="NCBI Taxonomy" id="33907"/>
    <lineage>
        <taxon>Bacteria</taxon>
        <taxon>Bacillati</taxon>
        <taxon>Actinomycetota</taxon>
        <taxon>Actinomycetes</taxon>
        <taxon>Pseudonocardiales</taxon>
        <taxon>Pseudonocardiaceae</taxon>
        <taxon>Pseudonocardia</taxon>
    </lineage>
</organism>
<dbReference type="Proteomes" id="UP000549695">
    <property type="component" value="Unassembled WGS sequence"/>
</dbReference>
<evidence type="ECO:0000259" key="5">
    <source>
        <dbReference type="PROSITE" id="PS00715"/>
    </source>
</evidence>
<dbReference type="AlphaFoldDB" id="A0A852WC02"/>
<protein>
    <submittedName>
        <fullName evidence="6">RNA polymerase primary sigma factor</fullName>
    </submittedName>
</protein>
<dbReference type="PANTHER" id="PTHR30603:SF59">
    <property type="entry name" value="RNA POLYMERASE PRINCIPAL SIGMA FACTOR HRDA"/>
    <property type="match status" value="1"/>
</dbReference>
<accession>A0A852WC02</accession>
<reference evidence="6 7" key="1">
    <citation type="submission" date="2020-07" db="EMBL/GenBank/DDBJ databases">
        <title>Sequencing the genomes of 1000 actinobacteria strains.</title>
        <authorList>
            <person name="Klenk H.-P."/>
        </authorList>
    </citation>
    <scope>NUCLEOTIDE SEQUENCE [LARGE SCALE GENOMIC DNA]</scope>
    <source>
        <strain evidence="6 7">DSM 44749</strain>
    </source>
</reference>
<keyword evidence="4" id="KW-0804">Transcription</keyword>
<dbReference type="InterPro" id="IPR007630">
    <property type="entry name" value="RNA_pol_sigma70_r4"/>
</dbReference>
<sequence>MPDARSTLVPSAVDLALSALRARELTVVAISTMARDHELSEADLAVLLRRLVDDGARVPRPLRPLVASVPVPAALAEAFSEHTTLDLDSISLADLGLVATRDGVPLPREAVWDPPVERLPAPPVVEATEEPDESVLDLDEDDLDENAEATDSFWRYRLETGRARLLDAAEEVALARAIEVGLLAAERLENSDETTPAALPLRLLIAAGEGAYQRFVTANLRLVLSIASGYGAPGLDALDLVQEGALGLIRAVQKFDIAQGTKFSTYATWWIRQAITRAIADQSRTIRYPVHIVERLNTFARRAHPDDDPATAELAATLPTTVPYESAQNALGEESLQGVAERHLDPPTPDLRGFDAEDIAAALSILSERERTIIDRRFGFVGDASTLDTIGGELGVTRERIRQIQSKALGKLETELRATRRRQARAAS</sequence>